<reference evidence="1" key="1">
    <citation type="journal article" date="2014" name="Int. J. Syst. Evol. Microbiol.">
        <title>Complete genome sequence of Corynebacterium casei LMG S-19264T (=DSM 44701T), isolated from a smear-ripened cheese.</title>
        <authorList>
            <consortium name="US DOE Joint Genome Institute (JGI-PGF)"/>
            <person name="Walter F."/>
            <person name="Albersmeier A."/>
            <person name="Kalinowski J."/>
            <person name="Ruckert C."/>
        </authorList>
    </citation>
    <scope>NUCLEOTIDE SEQUENCE</scope>
    <source>
        <strain evidence="1">CGMCC 1.15958</strain>
    </source>
</reference>
<dbReference type="EMBL" id="BMKK01000010">
    <property type="protein sequence ID" value="GGD73636.1"/>
    <property type="molecule type" value="Genomic_DNA"/>
</dbReference>
<dbReference type="Proteomes" id="UP000609064">
    <property type="component" value="Unassembled WGS sequence"/>
</dbReference>
<organism evidence="1 2">
    <name type="scientific">Emticicia aquatilis</name>
    <dbReference type="NCBI Taxonomy" id="1537369"/>
    <lineage>
        <taxon>Bacteria</taxon>
        <taxon>Pseudomonadati</taxon>
        <taxon>Bacteroidota</taxon>
        <taxon>Cytophagia</taxon>
        <taxon>Cytophagales</taxon>
        <taxon>Leadbetterellaceae</taxon>
        <taxon>Emticicia</taxon>
    </lineage>
</organism>
<sequence length="143" mass="15872">MNNHVVSSNTFLTISTYLTGYSEVELLGTGMLETYFNVFLEKFSPETLHYFFAEVDEILLESAGDEDQINAAIAARLIPDSAYDGIAKNIILVWYTGNWGSDVISTQSYQQGLMWDTAEAHPPGAKQPGYGSWANLPIRIPTK</sequence>
<reference evidence="1" key="2">
    <citation type="submission" date="2020-09" db="EMBL/GenBank/DDBJ databases">
        <authorList>
            <person name="Sun Q."/>
            <person name="Zhou Y."/>
        </authorList>
    </citation>
    <scope>NUCLEOTIDE SEQUENCE</scope>
    <source>
        <strain evidence="1">CGMCC 1.15958</strain>
    </source>
</reference>
<keyword evidence="2" id="KW-1185">Reference proteome</keyword>
<gene>
    <name evidence="1" type="ORF">GCM10011514_42180</name>
</gene>
<dbReference type="RefSeq" id="WP_188769125.1">
    <property type="nucleotide sequence ID" value="NZ_BMKK01000010.1"/>
</dbReference>
<dbReference type="AlphaFoldDB" id="A0A916Z389"/>
<accession>A0A916Z389</accession>
<evidence type="ECO:0008006" key="3">
    <source>
        <dbReference type="Google" id="ProtNLM"/>
    </source>
</evidence>
<comment type="caution">
    <text evidence="1">The sequence shown here is derived from an EMBL/GenBank/DDBJ whole genome shotgun (WGS) entry which is preliminary data.</text>
</comment>
<name>A0A916Z389_9BACT</name>
<proteinExistence type="predicted"/>
<evidence type="ECO:0000313" key="1">
    <source>
        <dbReference type="EMBL" id="GGD73636.1"/>
    </source>
</evidence>
<protein>
    <recommendedName>
        <fullName evidence="3">Membrane bound FAD containing D-sorbitol dehydrogenase</fullName>
    </recommendedName>
</protein>
<evidence type="ECO:0000313" key="2">
    <source>
        <dbReference type="Proteomes" id="UP000609064"/>
    </source>
</evidence>